<protein>
    <submittedName>
        <fullName evidence="1">Uncharacterized protein</fullName>
    </submittedName>
</protein>
<dbReference type="AlphaFoldDB" id="A0A2W4Y3R6"/>
<comment type="caution">
    <text evidence="1">The sequence shown here is derived from an EMBL/GenBank/DDBJ whole genome shotgun (WGS) entry which is preliminary data.</text>
</comment>
<name>A0A2W4Y3R6_9CYAN</name>
<reference evidence="1 2" key="2">
    <citation type="submission" date="2018-06" db="EMBL/GenBank/DDBJ databases">
        <title>Metagenomic assembly of (sub)arctic Cyanobacteria and their associated microbiome from non-axenic cultures.</title>
        <authorList>
            <person name="Baurain D."/>
        </authorList>
    </citation>
    <scope>NUCLEOTIDE SEQUENCE [LARGE SCALE GENOMIC DNA]</scope>
    <source>
        <strain evidence="1">ULC041bin1</strain>
    </source>
</reference>
<dbReference type="Proteomes" id="UP000249081">
    <property type="component" value="Unassembled WGS sequence"/>
</dbReference>
<organism evidence="1 2">
    <name type="scientific">Shackletoniella antarctica</name>
    <dbReference type="NCBI Taxonomy" id="268115"/>
    <lineage>
        <taxon>Bacteria</taxon>
        <taxon>Bacillati</taxon>
        <taxon>Cyanobacteriota</taxon>
        <taxon>Cyanophyceae</taxon>
        <taxon>Oculatellales</taxon>
        <taxon>Oculatellaceae</taxon>
        <taxon>Shackletoniella</taxon>
    </lineage>
</organism>
<gene>
    <name evidence="1" type="ORF">DCF17_10385</name>
</gene>
<evidence type="ECO:0000313" key="1">
    <source>
        <dbReference type="EMBL" id="PZO41655.1"/>
    </source>
</evidence>
<sequence length="185" mass="19868">MGIKVVQPKLFSALVKPFLSQGRKRDRTSLASLLMAGAALTALGIAAPAGAVEPLDVAQTTPVQPVAERYLFGQTPQPNQIGQGYVVMERTGDRVYGALYYPSSSFDCFHGQVQGTEVAMTIIDSYDQEAYSYSIALAEGPIVAAGETARELVPFNLDGFSAIDTLSDNDHRMLDLCRGVVAHVR</sequence>
<accession>A0A2W4Y3R6</accession>
<reference evidence="2" key="1">
    <citation type="submission" date="2018-04" db="EMBL/GenBank/DDBJ databases">
        <authorList>
            <person name="Cornet L."/>
        </authorList>
    </citation>
    <scope>NUCLEOTIDE SEQUENCE [LARGE SCALE GENOMIC DNA]</scope>
</reference>
<dbReference type="EMBL" id="QBMN01000061">
    <property type="protein sequence ID" value="PZO41655.1"/>
    <property type="molecule type" value="Genomic_DNA"/>
</dbReference>
<proteinExistence type="predicted"/>
<evidence type="ECO:0000313" key="2">
    <source>
        <dbReference type="Proteomes" id="UP000249081"/>
    </source>
</evidence>